<dbReference type="GO" id="GO:0051287">
    <property type="term" value="F:NAD binding"/>
    <property type="evidence" value="ECO:0007669"/>
    <property type="project" value="InterPro"/>
</dbReference>
<dbReference type="PANTHER" id="PTHR46278">
    <property type="entry name" value="DEHYDROGENASE, PUTATIVE-RELATED"/>
    <property type="match status" value="1"/>
</dbReference>
<dbReference type="SUPFAM" id="SSF51735">
    <property type="entry name" value="NAD(P)-binding Rossmann-fold domains"/>
    <property type="match status" value="1"/>
</dbReference>
<dbReference type="Gene3D" id="3.40.50.720">
    <property type="entry name" value="NAD(P)-binding Rossmann-like Domain"/>
    <property type="match status" value="1"/>
</dbReference>
<dbReference type="SUPFAM" id="SSF55347">
    <property type="entry name" value="Glyceraldehyde-3-phosphate dehydrogenase-like, C-terminal domain"/>
    <property type="match status" value="1"/>
</dbReference>
<dbReference type="InterPro" id="IPR012280">
    <property type="entry name" value="Semialdhyde_DH_dimer_dom"/>
</dbReference>
<reference evidence="4" key="1">
    <citation type="submission" date="2020-10" db="EMBL/GenBank/DDBJ databases">
        <authorList>
            <person name="Gilroy R."/>
        </authorList>
    </citation>
    <scope>NUCLEOTIDE SEQUENCE</scope>
    <source>
        <strain evidence="4">CHK121-14286</strain>
    </source>
</reference>
<dbReference type="Pfam" id="PF01118">
    <property type="entry name" value="Semialdhyde_dh"/>
    <property type="match status" value="1"/>
</dbReference>
<evidence type="ECO:0000256" key="2">
    <source>
        <dbReference type="PIRSR" id="PIRSR000148-1"/>
    </source>
</evidence>
<organism evidence="4 5">
    <name type="scientific">Candidatus Fimimonas gallinarum</name>
    <dbReference type="NCBI Taxonomy" id="2840821"/>
    <lineage>
        <taxon>Bacteria</taxon>
        <taxon>Pseudomonadati</taxon>
        <taxon>Myxococcota</taxon>
        <taxon>Myxococcia</taxon>
        <taxon>Myxococcales</taxon>
        <taxon>Cystobacterineae</taxon>
        <taxon>Myxococcaceae</taxon>
        <taxon>Myxococcaceae incertae sedis</taxon>
        <taxon>Candidatus Fimimonas</taxon>
    </lineage>
</organism>
<dbReference type="NCBIfam" id="NF011456">
    <property type="entry name" value="PRK14874.1"/>
    <property type="match status" value="1"/>
</dbReference>
<dbReference type="Pfam" id="PF02774">
    <property type="entry name" value="Semialdhyde_dhC"/>
    <property type="match status" value="1"/>
</dbReference>
<dbReference type="Proteomes" id="UP000824200">
    <property type="component" value="Unassembled WGS sequence"/>
</dbReference>
<dbReference type="SMART" id="SM00859">
    <property type="entry name" value="Semialdhyde_dh"/>
    <property type="match status" value="1"/>
</dbReference>
<evidence type="ECO:0000313" key="4">
    <source>
        <dbReference type="EMBL" id="HIR65479.1"/>
    </source>
</evidence>
<proteinExistence type="inferred from homology"/>
<dbReference type="EMBL" id="DVHL01000010">
    <property type="protein sequence ID" value="HIR65479.1"/>
    <property type="molecule type" value="Genomic_DNA"/>
</dbReference>
<sequence>MSTIAIVGASGITGSKLCEILTDKLDGEKIVMYGNASVGQKLCYFGKTYTVKHIDSLKDDDVDYALFMTNEEVSAKYIPQLVEKKVVCIDNSSAFRMKKDVPLVVPQINAQDIGRCKLVSNPNCTTIQVAIALAPLQKLGMEHLTVVTYQAASGAGKEGLTDLTEKRTYGKLKSFPHPLFDNVIAQIGNVLPSGNTTEENKLRFETGKILHQSSLAVNAFCVRVPVTVGHCAFVNVRLQQSFEIEQIRSLLKNTKDVLLFDDAQQQLFPMPAVLRHTHFVGVGRIFRDDTGKGVNMFVVADNLLRGAAYNAYQILIQCMKNNGDLQ</sequence>
<dbReference type="GO" id="GO:0046983">
    <property type="term" value="F:protein dimerization activity"/>
    <property type="evidence" value="ECO:0007669"/>
    <property type="project" value="InterPro"/>
</dbReference>
<feature type="domain" description="Semialdehyde dehydrogenase NAD-binding" evidence="3">
    <location>
        <begin position="3"/>
        <end position="116"/>
    </location>
</feature>
<feature type="active site" description="Proton acceptor" evidence="2">
    <location>
        <position position="230"/>
    </location>
</feature>
<protein>
    <submittedName>
        <fullName evidence="4">Aspartate-semialdehyde dehydrogenase</fullName>
        <ecNumber evidence="4">1.2.1.11</ecNumber>
    </submittedName>
</protein>
<dbReference type="Gene3D" id="3.30.360.10">
    <property type="entry name" value="Dihydrodipicolinate Reductase, domain 2"/>
    <property type="match status" value="1"/>
</dbReference>
<name>A0A9D1J7B9_9BACT</name>
<dbReference type="InterPro" id="IPR000534">
    <property type="entry name" value="Semialdehyde_DH_NAD-bd"/>
</dbReference>
<dbReference type="GO" id="GO:0004073">
    <property type="term" value="F:aspartate-semialdehyde dehydrogenase activity"/>
    <property type="evidence" value="ECO:0007669"/>
    <property type="project" value="UniProtKB-EC"/>
</dbReference>
<dbReference type="PANTHER" id="PTHR46278:SF2">
    <property type="entry name" value="ASPARTATE-SEMIALDEHYDE DEHYDROGENASE"/>
    <property type="match status" value="1"/>
</dbReference>
<accession>A0A9D1J7B9</accession>
<reference evidence="4" key="2">
    <citation type="journal article" date="2021" name="PeerJ">
        <title>Extensive microbial diversity within the chicken gut microbiome revealed by metagenomics and culture.</title>
        <authorList>
            <person name="Gilroy R."/>
            <person name="Ravi A."/>
            <person name="Getino M."/>
            <person name="Pursley I."/>
            <person name="Horton D.L."/>
            <person name="Alikhan N.F."/>
            <person name="Baker D."/>
            <person name="Gharbi K."/>
            <person name="Hall N."/>
            <person name="Watson M."/>
            <person name="Adriaenssens E.M."/>
            <person name="Foster-Nyarko E."/>
            <person name="Jarju S."/>
            <person name="Secka A."/>
            <person name="Antonio M."/>
            <person name="Oren A."/>
            <person name="Chaudhuri R.R."/>
            <person name="La Ragione R."/>
            <person name="Hildebrand F."/>
            <person name="Pallen M.J."/>
        </authorList>
    </citation>
    <scope>NUCLEOTIDE SEQUENCE</scope>
    <source>
        <strain evidence="4">CHK121-14286</strain>
    </source>
</reference>
<dbReference type="PIRSF" id="PIRSF000148">
    <property type="entry name" value="ASA_dh"/>
    <property type="match status" value="1"/>
</dbReference>
<dbReference type="GO" id="GO:0008652">
    <property type="term" value="P:amino acid biosynthetic process"/>
    <property type="evidence" value="ECO:0007669"/>
    <property type="project" value="InterPro"/>
</dbReference>
<gene>
    <name evidence="4" type="ORF">IAC95_01110</name>
</gene>
<keyword evidence="4" id="KW-0560">Oxidoreductase</keyword>
<evidence type="ECO:0000256" key="1">
    <source>
        <dbReference type="ARBA" id="ARBA00010584"/>
    </source>
</evidence>
<feature type="active site" description="Acyl-thioester intermediate" evidence="2">
    <location>
        <position position="124"/>
    </location>
</feature>
<evidence type="ECO:0000313" key="5">
    <source>
        <dbReference type="Proteomes" id="UP000824200"/>
    </source>
</evidence>
<dbReference type="InterPro" id="IPR036291">
    <property type="entry name" value="NAD(P)-bd_dom_sf"/>
</dbReference>
<comment type="caution">
    <text evidence="4">The sequence shown here is derived from an EMBL/GenBank/DDBJ whole genome shotgun (WGS) entry which is preliminary data.</text>
</comment>
<comment type="similarity">
    <text evidence="1">Belongs to the aspartate-semialdehyde dehydrogenase family.</text>
</comment>
<dbReference type="EC" id="1.2.1.11" evidence="4"/>
<dbReference type="AlphaFoldDB" id="A0A9D1J7B9"/>
<evidence type="ECO:0000259" key="3">
    <source>
        <dbReference type="SMART" id="SM00859"/>
    </source>
</evidence>